<feature type="compositionally biased region" description="Pro residues" evidence="1">
    <location>
        <begin position="255"/>
        <end position="272"/>
    </location>
</feature>
<evidence type="ECO:0000256" key="1">
    <source>
        <dbReference type="SAM" id="MobiDB-lite"/>
    </source>
</evidence>
<protein>
    <recommendedName>
        <fullName evidence="5">DUF2637 domain-containing protein</fullName>
    </recommendedName>
</protein>
<feature type="transmembrane region" description="Helical" evidence="2">
    <location>
        <begin position="53"/>
        <end position="74"/>
    </location>
</feature>
<feature type="transmembrane region" description="Helical" evidence="2">
    <location>
        <begin position="20"/>
        <end position="41"/>
    </location>
</feature>
<keyword evidence="2" id="KW-1133">Transmembrane helix</keyword>
<name>A0A840Q0U9_9PSEU</name>
<keyword evidence="2" id="KW-0812">Transmembrane</keyword>
<sequence>MSNQPKSTKSGHGLWLSRAALGFVALAAVMGWGASFVGLHAYGQDQMVGFSYWTAWLIPATFDGAAFGATLITYRASIYGRSAVRGRLLMWTFTAISSWINWIHQTTPEARVVAAGLPVAAVAVFDVVLAELRADYEERHGKRRLRLRPGLLVLRWLVDRDGTSGAFRRQVTDIPVSEIAGLGTPSHEQVAPEASTLAVPEDRTAQPGDQPIPIVPQPRSGAPAQAPTNPEPPQIAGSLSQQAEPELREAAAPRQPGPKPRHAPAPPQPEPGPQRNSTTLSEADPLQNATTPLPEAEPPQNSANSRPEPEPQRSATEPEPQAAPEIAMHTETAETPSAEPEVNTEDRSDNDRSETQPDETQSGAKADDQLGQDPSPGETEPETSASPEAVENRDDVKTPARPIGVESAEQTLTLPPVPAEPLTDENKRTFARRDYRLSLEIGEPITGAQLGQRYGFSERWGRRQIAAVRVEMEHDEQTYNRQLISVD</sequence>
<evidence type="ECO:0000313" key="3">
    <source>
        <dbReference type="EMBL" id="MBB5153974.1"/>
    </source>
</evidence>
<proteinExistence type="predicted"/>
<gene>
    <name evidence="3" type="ORF">BJ970_001508</name>
</gene>
<feature type="compositionally biased region" description="Polar residues" evidence="1">
    <location>
        <begin position="276"/>
        <end position="291"/>
    </location>
</feature>
<organism evidence="3 4">
    <name type="scientific">Saccharopolyspora phatthalungensis</name>
    <dbReference type="NCBI Taxonomy" id="664693"/>
    <lineage>
        <taxon>Bacteria</taxon>
        <taxon>Bacillati</taxon>
        <taxon>Actinomycetota</taxon>
        <taxon>Actinomycetes</taxon>
        <taxon>Pseudonocardiales</taxon>
        <taxon>Pseudonocardiaceae</taxon>
        <taxon>Saccharopolyspora</taxon>
    </lineage>
</organism>
<keyword evidence="4" id="KW-1185">Reference proteome</keyword>
<dbReference type="RefSeq" id="WP_184725344.1">
    <property type="nucleotide sequence ID" value="NZ_JACHIW010000001.1"/>
</dbReference>
<feature type="transmembrane region" description="Helical" evidence="2">
    <location>
        <begin position="86"/>
        <end position="104"/>
    </location>
</feature>
<comment type="caution">
    <text evidence="3">The sequence shown here is derived from an EMBL/GenBank/DDBJ whole genome shotgun (WGS) entry which is preliminary data.</text>
</comment>
<dbReference type="AlphaFoldDB" id="A0A840Q0U9"/>
<accession>A0A840Q0U9</accession>
<keyword evidence="2" id="KW-0472">Membrane</keyword>
<dbReference type="Pfam" id="PF10935">
    <property type="entry name" value="DUF2637"/>
    <property type="match status" value="1"/>
</dbReference>
<evidence type="ECO:0008006" key="5">
    <source>
        <dbReference type="Google" id="ProtNLM"/>
    </source>
</evidence>
<evidence type="ECO:0000256" key="2">
    <source>
        <dbReference type="SAM" id="Phobius"/>
    </source>
</evidence>
<dbReference type="Proteomes" id="UP000584374">
    <property type="component" value="Unassembled WGS sequence"/>
</dbReference>
<evidence type="ECO:0000313" key="4">
    <source>
        <dbReference type="Proteomes" id="UP000584374"/>
    </source>
</evidence>
<dbReference type="EMBL" id="JACHIW010000001">
    <property type="protein sequence ID" value="MBB5153974.1"/>
    <property type="molecule type" value="Genomic_DNA"/>
</dbReference>
<reference evidence="3 4" key="1">
    <citation type="submission" date="2020-08" db="EMBL/GenBank/DDBJ databases">
        <title>Sequencing the genomes of 1000 actinobacteria strains.</title>
        <authorList>
            <person name="Klenk H.-P."/>
        </authorList>
    </citation>
    <scope>NUCLEOTIDE SEQUENCE [LARGE SCALE GENOMIC DNA]</scope>
    <source>
        <strain evidence="3 4">DSM 45584</strain>
    </source>
</reference>
<dbReference type="InterPro" id="IPR021235">
    <property type="entry name" value="DUF2637"/>
</dbReference>
<feature type="region of interest" description="Disordered" evidence="1">
    <location>
        <begin position="202"/>
        <end position="424"/>
    </location>
</feature>
<feature type="compositionally biased region" description="Basic and acidic residues" evidence="1">
    <location>
        <begin position="344"/>
        <end position="355"/>
    </location>
</feature>